<reference evidence="2" key="1">
    <citation type="submission" date="2024-10" db="EMBL/GenBank/DDBJ databases">
        <authorList>
            <person name="Ryan C."/>
        </authorList>
    </citation>
    <scope>NUCLEOTIDE SEQUENCE [LARGE SCALE GENOMIC DNA]</scope>
</reference>
<protein>
    <submittedName>
        <fullName evidence="2">Uncharacterized protein</fullName>
    </submittedName>
</protein>
<evidence type="ECO:0000256" key="1">
    <source>
        <dbReference type="SAM" id="MobiDB-lite"/>
    </source>
</evidence>
<proteinExistence type="predicted"/>
<name>A0ABC9EJ30_9POAL</name>
<gene>
    <name evidence="2" type="ORF">URODEC1_LOCUS95822</name>
</gene>
<accession>A0ABC9EJ30</accession>
<feature type="region of interest" description="Disordered" evidence="1">
    <location>
        <begin position="1"/>
        <end position="20"/>
    </location>
</feature>
<evidence type="ECO:0000313" key="2">
    <source>
        <dbReference type="EMBL" id="CAL5057736.1"/>
    </source>
</evidence>
<evidence type="ECO:0000313" key="3">
    <source>
        <dbReference type="Proteomes" id="UP001497457"/>
    </source>
</evidence>
<dbReference type="AlphaFoldDB" id="A0ABC9EJ30"/>
<organism evidence="2 3">
    <name type="scientific">Urochloa decumbens</name>
    <dbReference type="NCBI Taxonomy" id="240449"/>
    <lineage>
        <taxon>Eukaryota</taxon>
        <taxon>Viridiplantae</taxon>
        <taxon>Streptophyta</taxon>
        <taxon>Embryophyta</taxon>
        <taxon>Tracheophyta</taxon>
        <taxon>Spermatophyta</taxon>
        <taxon>Magnoliopsida</taxon>
        <taxon>Liliopsida</taxon>
        <taxon>Poales</taxon>
        <taxon>Poaceae</taxon>
        <taxon>PACMAD clade</taxon>
        <taxon>Panicoideae</taxon>
        <taxon>Panicodae</taxon>
        <taxon>Paniceae</taxon>
        <taxon>Melinidinae</taxon>
        <taxon>Urochloa</taxon>
    </lineage>
</organism>
<dbReference type="Proteomes" id="UP001497457">
    <property type="component" value="Chromosome 4rd"/>
</dbReference>
<sequence>MANTDPIAQCGDSDSDSGSKWRNWRRSQFWYEVPGLRDIPDYRAPASYPWEKLKKKNKETLYFLIVRDKSWSKLSEKQRTSRCNPQCWTRSESIADSRCLETVADAQPQKLCSSAEVLRVRLEMHKCFEEGVSLHRLFESKAKKEELRFQNVNDEPYMLFVSRCQRESTIFSYPHVFPKLNEVEPLISCKWVKPSTLEGDKQYLEFFPKLIQAAEYGETKDNVLAKAIVLATKLFPKMLYFQIDIAVQDCIELKKNEERMKQRYDLYYFTVCEIVLNGKDLKSVLDDIRDGYTGLPYDLTEFGSHNTDTWEGVIADIVDHIVTHLRSQRECLYKDWVFDKVDKHVAEFVYETLNKQLGPRCHLYVDFLKKKIKVAQDLGLL</sequence>
<dbReference type="EMBL" id="OZ075114">
    <property type="protein sequence ID" value="CAL5057736.1"/>
    <property type="molecule type" value="Genomic_DNA"/>
</dbReference>
<keyword evidence="3" id="KW-1185">Reference proteome</keyword>